<feature type="transmembrane region" description="Helical" evidence="8">
    <location>
        <begin position="329"/>
        <end position="348"/>
    </location>
</feature>
<dbReference type="CDD" id="cd01031">
    <property type="entry name" value="EriC"/>
    <property type="match status" value="1"/>
</dbReference>
<evidence type="ECO:0000313" key="9">
    <source>
        <dbReference type="EMBL" id="RIY39890.1"/>
    </source>
</evidence>
<feature type="transmembrane region" description="Helical" evidence="8">
    <location>
        <begin position="303"/>
        <end position="323"/>
    </location>
</feature>
<dbReference type="Pfam" id="PF00654">
    <property type="entry name" value="Voltage_CLC"/>
    <property type="match status" value="1"/>
</dbReference>
<dbReference type="PANTHER" id="PTHR45711:SF6">
    <property type="entry name" value="CHLORIDE CHANNEL PROTEIN"/>
    <property type="match status" value="1"/>
</dbReference>
<evidence type="ECO:0000256" key="8">
    <source>
        <dbReference type="SAM" id="Phobius"/>
    </source>
</evidence>
<comment type="subcellular location">
    <subcellularLocation>
        <location evidence="1">Membrane</location>
        <topology evidence="1">Multi-pass membrane protein</topology>
    </subcellularLocation>
</comment>
<dbReference type="Gene3D" id="1.10.3080.10">
    <property type="entry name" value="Clc chloride channel"/>
    <property type="match status" value="1"/>
</dbReference>
<dbReference type="GO" id="GO:0005886">
    <property type="term" value="C:plasma membrane"/>
    <property type="evidence" value="ECO:0007669"/>
    <property type="project" value="TreeGrafter"/>
</dbReference>
<dbReference type="EMBL" id="NQYH01000012">
    <property type="protein sequence ID" value="RIY39890.1"/>
    <property type="molecule type" value="Genomic_DNA"/>
</dbReference>
<keyword evidence="3 8" id="KW-0812">Transmembrane</keyword>
<keyword evidence="6 8" id="KW-0472">Membrane</keyword>
<dbReference type="SUPFAM" id="SSF81340">
    <property type="entry name" value="Clc chloride channel"/>
    <property type="match status" value="1"/>
</dbReference>
<dbReference type="PRINTS" id="PR00762">
    <property type="entry name" value="CLCHANNEL"/>
</dbReference>
<dbReference type="AlphaFoldDB" id="A0A3A1YSJ6"/>
<feature type="transmembrane region" description="Helical" evidence="8">
    <location>
        <begin position="51"/>
        <end position="73"/>
    </location>
</feature>
<feature type="transmembrane region" description="Helical" evidence="8">
    <location>
        <begin position="187"/>
        <end position="211"/>
    </location>
</feature>
<name>A0A3A1YSJ6_9BURK</name>
<keyword evidence="7" id="KW-0868">Chloride</keyword>
<evidence type="ECO:0000256" key="1">
    <source>
        <dbReference type="ARBA" id="ARBA00004141"/>
    </source>
</evidence>
<dbReference type="InterPro" id="IPR014743">
    <property type="entry name" value="Cl-channel_core"/>
</dbReference>
<evidence type="ECO:0000256" key="3">
    <source>
        <dbReference type="ARBA" id="ARBA00022692"/>
    </source>
</evidence>
<dbReference type="PANTHER" id="PTHR45711">
    <property type="entry name" value="CHLORIDE CHANNEL PROTEIN"/>
    <property type="match status" value="1"/>
</dbReference>
<keyword evidence="4 8" id="KW-1133">Transmembrane helix</keyword>
<evidence type="ECO:0000256" key="6">
    <source>
        <dbReference type="ARBA" id="ARBA00023136"/>
    </source>
</evidence>
<comment type="caution">
    <text evidence="9">The sequence shown here is derived from an EMBL/GenBank/DDBJ whole genome shotgun (WGS) entry which is preliminary data.</text>
</comment>
<feature type="transmembrane region" description="Helical" evidence="8">
    <location>
        <begin position="360"/>
        <end position="386"/>
    </location>
</feature>
<reference evidence="9 10" key="1">
    <citation type="submission" date="2017-08" db="EMBL/GenBank/DDBJ databases">
        <title>Pusillimonas indicus sp. nov., a member of the family Alcaligenaceae isolated from surface seawater.</title>
        <authorList>
            <person name="Li J."/>
        </authorList>
    </citation>
    <scope>NUCLEOTIDE SEQUENCE [LARGE SCALE GENOMIC DNA]</scope>
    <source>
        <strain evidence="9 10">L52-1-41</strain>
    </source>
</reference>
<accession>A0A3A1YSJ6</accession>
<protein>
    <submittedName>
        <fullName evidence="9">Chloride channel protein</fullName>
    </submittedName>
</protein>
<organism evidence="9 10">
    <name type="scientific">Neopusillimonas maritima</name>
    <dbReference type="NCBI Taxonomy" id="2026239"/>
    <lineage>
        <taxon>Bacteria</taxon>
        <taxon>Pseudomonadati</taxon>
        <taxon>Pseudomonadota</taxon>
        <taxon>Betaproteobacteria</taxon>
        <taxon>Burkholderiales</taxon>
        <taxon>Alcaligenaceae</taxon>
        <taxon>Neopusillimonas</taxon>
    </lineage>
</organism>
<proteinExistence type="predicted"/>
<evidence type="ECO:0000313" key="10">
    <source>
        <dbReference type="Proteomes" id="UP000266206"/>
    </source>
</evidence>
<keyword evidence="5" id="KW-0406">Ion transport</keyword>
<feature type="transmembrane region" description="Helical" evidence="8">
    <location>
        <begin position="223"/>
        <end position="245"/>
    </location>
</feature>
<dbReference type="RefSeq" id="WP_119516663.1">
    <property type="nucleotide sequence ID" value="NZ_NQYH01000012.1"/>
</dbReference>
<feature type="transmembrane region" description="Helical" evidence="8">
    <location>
        <begin position="265"/>
        <end position="282"/>
    </location>
</feature>
<sequence>MSNPDGRYADAVYFFIAVVIGIAVGVVGGYFHQLIDWLSQWPQWLGSQLQGAARIAVGALVTMSVAVFCVFIVKRFAPEAGGSGVQEIEGAMEGKRVVRWQRVLPIKFFCGVLSISSGLVLGREGPTIHIGAAIAAGLSEKLRVLVHERKGLLAAGAGAGLACAFNAPVASMVFVAEEMRRQFPFSFRNYVAVGLACVMATVMTEWVGGVAPDLSMTLHGEGVSLPLLLAFVPLGLLLGALGVLLNRGLLGAAQIATLCHARVPYAFPAVVGLMVGALLMAFPMAVTGGEHMIQRFNFDSPGLWMLLLLVVVRFFTSTASYASGVPGGIFAPILALAMCVGLACGTMVEMLFPHAGVDPVAFGIAAMGGLFTASVHAPTVGIILVAELTGTYQLLLPLAITCLCAHICAKWLGGRPIYEALLERTLEQERLKVAGAQTGQ</sequence>
<gene>
    <name evidence="9" type="ORF">CJP73_12445</name>
</gene>
<evidence type="ECO:0000256" key="4">
    <source>
        <dbReference type="ARBA" id="ARBA00022989"/>
    </source>
</evidence>
<dbReference type="OrthoDB" id="9767361at2"/>
<dbReference type="NCBIfam" id="NF003640">
    <property type="entry name" value="PRK05277.1"/>
    <property type="match status" value="1"/>
</dbReference>
<feature type="transmembrane region" description="Helical" evidence="8">
    <location>
        <begin position="151"/>
        <end position="175"/>
    </location>
</feature>
<evidence type="ECO:0000256" key="7">
    <source>
        <dbReference type="ARBA" id="ARBA00023214"/>
    </source>
</evidence>
<dbReference type="GO" id="GO:0005247">
    <property type="term" value="F:voltage-gated chloride channel activity"/>
    <property type="evidence" value="ECO:0007669"/>
    <property type="project" value="TreeGrafter"/>
</dbReference>
<keyword evidence="2" id="KW-0813">Transport</keyword>
<evidence type="ECO:0000256" key="5">
    <source>
        <dbReference type="ARBA" id="ARBA00023065"/>
    </source>
</evidence>
<feature type="transmembrane region" description="Helical" evidence="8">
    <location>
        <begin position="12"/>
        <end position="31"/>
    </location>
</feature>
<dbReference type="InterPro" id="IPR001807">
    <property type="entry name" value="ClC"/>
</dbReference>
<dbReference type="Proteomes" id="UP000266206">
    <property type="component" value="Unassembled WGS sequence"/>
</dbReference>
<evidence type="ECO:0000256" key="2">
    <source>
        <dbReference type="ARBA" id="ARBA00022448"/>
    </source>
</evidence>